<dbReference type="Proteomes" id="UP000283530">
    <property type="component" value="Unassembled WGS sequence"/>
</dbReference>
<accession>A0A3S3NAG2</accession>
<dbReference type="EMBL" id="QPKB01000004">
    <property type="protein sequence ID" value="RWR83862.1"/>
    <property type="molecule type" value="Genomic_DNA"/>
</dbReference>
<dbReference type="PANTHER" id="PTHR33103:SF27">
    <property type="entry name" value="OS04G0594700 PROTEIN"/>
    <property type="match status" value="1"/>
</dbReference>
<evidence type="ECO:0000313" key="2">
    <source>
        <dbReference type="Proteomes" id="UP000283530"/>
    </source>
</evidence>
<name>A0A3S3NAG2_9MAGN</name>
<keyword evidence="2" id="KW-1185">Reference proteome</keyword>
<organism evidence="1 2">
    <name type="scientific">Cinnamomum micranthum f. kanehirae</name>
    <dbReference type="NCBI Taxonomy" id="337451"/>
    <lineage>
        <taxon>Eukaryota</taxon>
        <taxon>Viridiplantae</taxon>
        <taxon>Streptophyta</taxon>
        <taxon>Embryophyta</taxon>
        <taxon>Tracheophyta</taxon>
        <taxon>Spermatophyta</taxon>
        <taxon>Magnoliopsida</taxon>
        <taxon>Magnoliidae</taxon>
        <taxon>Laurales</taxon>
        <taxon>Lauraceae</taxon>
        <taxon>Cinnamomum</taxon>
    </lineage>
</organism>
<proteinExistence type="predicted"/>
<gene>
    <name evidence="1" type="ORF">CKAN_01263600</name>
</gene>
<comment type="caution">
    <text evidence="1">The sequence shown here is derived from an EMBL/GenBank/DDBJ whole genome shotgun (WGS) entry which is preliminary data.</text>
</comment>
<dbReference type="InterPro" id="IPR007750">
    <property type="entry name" value="DUF674"/>
</dbReference>
<evidence type="ECO:0008006" key="3">
    <source>
        <dbReference type="Google" id="ProtNLM"/>
    </source>
</evidence>
<reference evidence="1 2" key="1">
    <citation type="journal article" date="2019" name="Nat. Plants">
        <title>Stout camphor tree genome fills gaps in understanding of flowering plant genome evolution.</title>
        <authorList>
            <person name="Chaw S.M."/>
            <person name="Liu Y.C."/>
            <person name="Wu Y.W."/>
            <person name="Wang H.Y."/>
            <person name="Lin C.I."/>
            <person name="Wu C.S."/>
            <person name="Ke H.M."/>
            <person name="Chang L.Y."/>
            <person name="Hsu C.Y."/>
            <person name="Yang H.T."/>
            <person name="Sudianto E."/>
            <person name="Hsu M.H."/>
            <person name="Wu K.P."/>
            <person name="Wang L.N."/>
            <person name="Leebens-Mack J.H."/>
            <person name="Tsai I.J."/>
        </authorList>
    </citation>
    <scope>NUCLEOTIDE SEQUENCE [LARGE SCALE GENOMIC DNA]</scope>
    <source>
        <strain evidence="2">cv. Chaw 1501</strain>
        <tissue evidence="1">Young leaves</tissue>
    </source>
</reference>
<dbReference type="Pfam" id="PF05056">
    <property type="entry name" value="DUF674"/>
    <property type="match status" value="1"/>
</dbReference>
<sequence length="548" mass="61464">MEIDSCQTLSTSPILNVGEQKKKRSREEPFNSHSFQQLNSRAAKQMNISLTLLVDKERKRVIYAESGKDFVETLLSFLTMPLGTVIKLSGKQPNMSSLTMLYQSLEDLDLEFLRTKSCKDMLLHPKSSAVELYKNLHPMVGIEAIKPTQYYICSSWNCCFYDHCLVSTVENTQCRCGKTMDRKISEKKDQGVNDAHGGDGVFVKGKMRFMIRDDLQVSVVSSSTFFAALRELGISDASVLEERNVNVGEEEVLHLLKRFFLSKTPLTDVFLGQLNTVDEVDLDLKVIALDSDKMVQFQTEKEMGSDSGKMIVKLFLSKSYKKVLYAEGGEEIADLLFSFLAFPLGSIAKCLGGCTSMGCLDNLYKSVEDLSRRDCIKSEERKAMLLDPKLAPYFGTKNQLLQIEEQVPCKPNIFYCSTCHVVPMVYNTDAPTCNHGNRISIQLSTMNQKFLDGVIELGGAFIAGPAMFMVTDELIVKPLSPISSISLLRKFNIPISDIEERIVCMGEKEAMSLLKFFLISNSVLSNVFYSKKPKQMGNKTSEEDFSST</sequence>
<dbReference type="AlphaFoldDB" id="A0A3S3NAG2"/>
<protein>
    <recommendedName>
        <fullName evidence="3">DUF674 domain-containing protein</fullName>
    </recommendedName>
</protein>
<dbReference type="PANTHER" id="PTHR33103">
    <property type="entry name" value="OS01G0153900 PROTEIN"/>
    <property type="match status" value="1"/>
</dbReference>
<evidence type="ECO:0000313" key="1">
    <source>
        <dbReference type="EMBL" id="RWR83862.1"/>
    </source>
</evidence>